<evidence type="ECO:0000259" key="1">
    <source>
        <dbReference type="Pfam" id="PF01935"/>
    </source>
</evidence>
<dbReference type="SUPFAM" id="SSF52540">
    <property type="entry name" value="P-loop containing nucleoside triphosphate hydrolases"/>
    <property type="match status" value="1"/>
</dbReference>
<accession>A0A1J9U5H6</accession>
<dbReference type="RefSeq" id="WP_071720552.1">
    <property type="nucleotide sequence ID" value="NZ_CBCSHB010000020.1"/>
</dbReference>
<dbReference type="Pfam" id="PF01935">
    <property type="entry name" value="DUF87"/>
    <property type="match status" value="1"/>
</dbReference>
<evidence type="ECO:0000313" key="3">
    <source>
        <dbReference type="Proteomes" id="UP000182788"/>
    </source>
</evidence>
<feature type="domain" description="Helicase HerA central" evidence="1">
    <location>
        <begin position="1400"/>
        <end position="1607"/>
    </location>
</feature>
<dbReference type="InterPro" id="IPR017646">
    <property type="entry name" value="Dnd_assoc_2"/>
</dbReference>
<sequence length="1742" mass="200455">MLNQFYKYIGNQLVLFFEKEASRNKTDRYFLYLPTEEVISNLYNALSENKNCESFDYQHEEGLKPYKTIALRFGKIKYVIATTSNNTNIDFLVTLRNKMSEQKGDWENTSLILLCNTVNDSIRGGSRDLIGEGLPLHVNQIAGNLNRLLLESKLNPIERKMASHYLNRRKSEHQLANSSFLDFEYVLALVNKGNLEHEDCRSLQYFYDSRLEDLVKEQESHSIDSNKWKQIEVKIDKRLTENNSHHEEIERLRSLGNPKEKLEETYDKGGNKLNKENWYTVDFSDIEDWKEATKKKKAIEFYAEKVKINVESQSLQFWKRPQSSTAAGRRNWSFIIFHPTYKEGEKIEINLPFDRHTKKEFLNSTSKKVARTSGHSLIAELKLGQDGATFGRIVYKHEKTANGNYSFNFVVVSSETQFFEAFQTSFQVVATSKAKQSIHLTLSNQSLIFGDGTMDVDLKEQGQSISIEDGATIRFTPGLLDENDKNIRFSILTQRFELPVEVADKVLKNIPINGKAIWERKQSIQRSLLTDQEVKRVEIDNLPYVTFEEDRPFLLMEFDWLRKRVRQATIKFNTLVPQQVELPEEVEQAYDDFLEAIEQTETIPSLLYYTGLIREKAEVYVKSYIKAIENIPDKQIMTNEERGLFYLGSARDEQVIYMTPFSPLNVAYQLQITEECKGETIDVNILKRLNAVYTLPYIVAYSGKLFKPTMDSRLPEWHAFLPSEKVTVGETNTYLAQVVKEKLDQFCDHYDYLFALDSKSPMLLNIINIPNDREILSGIVEWLKKHIKETNKLSELRPIEVVSYRQDMDGYSVFDELNDIGDAEEISNRLGINFSMGDYLAEDVLFTIQQVLRYSKRHISEKVEYSHITFYKMKTEEEVVKQLVKDAPSSLNLNGLFTTVTSSKSDNGGYRVGFGTGDGSNINQSILEMFAIKMNELAANMTAKGQNPYTKGISLAMHISAEDEEYLSSIYSQSHWLTFIDPVLDLKYFQESSDNLVIVHYSDQHSSSNRYDAITVTDKSNQYFNVIRDFLKSQRVNVCDENIEGVIRLFNTFNGEWLLRAVQGRAHDKREKMSVVSAIKQALLYFEKPDVLWVPISMEEIVRVAGSVKLSKKAGIFSGKTIGRRGNCSDDLLMMGLEQTEDGLKLHMYPVEVKIGLNDSSVIEKGISQVKELKNRLDEQLIGQNTFDAKFLRNYFTRLFINNAAKMKYNKVWPEKDYNLTPDVINDLLNDKFEIVNTLRADYGQGLLISFKKGARLKVKERRHGVIMLEFPEQSGYDTLAKTMKQLSVSYEEQPEKIYSIPSRMDVENEIAAEHLESFNENVGSIGQKELNISKLEDIHTSSVAVGEKVKESGNTVEKHFYDISASVNMHGKSETISCNQPLIGIENNQEIYWEFYDSQLSNRHLIIGGRSGQGKTYFIQSLLRDLSRTNQSAVVLDYSSSYTRAQLDPVFLEDVGNRFRERIVYHEGFPINPFLRREKEVAGVVGKEKPTEVARRVVDVFAAVYNSFGPQQKSALYEAVKRGIERYDDKMKMEHLLEILEELDGYANSVLSSITTRIVQFVDIDPFDYESRNQWEEYFSPGGNITIIQLAGYDQDEIKRLMTEFILWDLWYYTQNGTKDKPIPVVLDEAQNLDFSDGSPSAKILREGRKFGWSAWFATQTFNNFSKDELSILDNAGTKVYFNPAESEVRVLASRIGNATPEELRMLQKGQCLVLGQFMQRNQTLSKPMYHIVKVPPINSR</sequence>
<dbReference type="PANTHER" id="PTHR30121">
    <property type="entry name" value="UNCHARACTERIZED PROTEIN YJGR-RELATED"/>
    <property type="match status" value="1"/>
</dbReference>
<comment type="caution">
    <text evidence="2">The sequence shown here is derived from an EMBL/GenBank/DDBJ whole genome shotgun (WGS) entry which is preliminary data.</text>
</comment>
<organism evidence="2 3">
    <name type="scientific">Bacillus paramycoides</name>
    <dbReference type="NCBI Taxonomy" id="2026194"/>
    <lineage>
        <taxon>Bacteria</taxon>
        <taxon>Bacillati</taxon>
        <taxon>Bacillota</taxon>
        <taxon>Bacilli</taxon>
        <taxon>Bacillales</taxon>
        <taxon>Bacillaceae</taxon>
        <taxon>Bacillus</taxon>
        <taxon>Bacillus cereus group</taxon>
    </lineage>
</organism>
<dbReference type="Gene3D" id="3.40.50.300">
    <property type="entry name" value="P-loop containing nucleotide triphosphate hydrolases"/>
    <property type="match status" value="2"/>
</dbReference>
<dbReference type="PANTHER" id="PTHR30121:SF6">
    <property type="entry name" value="SLR6007 PROTEIN"/>
    <property type="match status" value="1"/>
</dbReference>
<name>A0A1J9U5H6_9BACI</name>
<protein>
    <submittedName>
        <fullName evidence="2">DNA phosphorothioation-dependent restriction protein DptH</fullName>
    </submittedName>
</protein>
<proteinExistence type="predicted"/>
<dbReference type="NCBIfam" id="TIGR03237">
    <property type="entry name" value="dnd_assoc_2"/>
    <property type="match status" value="1"/>
</dbReference>
<dbReference type="EMBL" id="MAOI01000122">
    <property type="protein sequence ID" value="OJD73942.1"/>
    <property type="molecule type" value="Genomic_DNA"/>
</dbReference>
<dbReference type="CDD" id="cd01127">
    <property type="entry name" value="TrwB_TraG_TraD_VirD4"/>
    <property type="match status" value="1"/>
</dbReference>
<dbReference type="InterPro" id="IPR027417">
    <property type="entry name" value="P-loop_NTPase"/>
</dbReference>
<dbReference type="GeneID" id="87594584"/>
<gene>
    <name evidence="2" type="ORF">BAU28_18605</name>
</gene>
<dbReference type="InterPro" id="IPR051162">
    <property type="entry name" value="T4SS_component"/>
</dbReference>
<reference evidence="2 3" key="1">
    <citation type="submission" date="2016-06" db="EMBL/GenBank/DDBJ databases">
        <title>First insights into the genetic diversity and population structure of in the Bacillus cereus group bacteria from diverse marine environments.</title>
        <authorList>
            <person name="Liu Y."/>
            <person name="Lai Q."/>
            <person name="Shao Z."/>
        </authorList>
    </citation>
    <scope>NUCLEOTIDE SEQUENCE [LARGE SCALE GENOMIC DNA]</scope>
    <source>
        <strain evidence="2 3">NH24A2</strain>
    </source>
</reference>
<dbReference type="InterPro" id="IPR002789">
    <property type="entry name" value="HerA_central"/>
</dbReference>
<evidence type="ECO:0000313" key="2">
    <source>
        <dbReference type="EMBL" id="OJD73942.1"/>
    </source>
</evidence>
<dbReference type="Proteomes" id="UP000182788">
    <property type="component" value="Unassembled WGS sequence"/>
</dbReference>